<dbReference type="Gene3D" id="3.40.50.410">
    <property type="entry name" value="von Willebrand factor, type A domain"/>
    <property type="match status" value="1"/>
</dbReference>
<dbReference type="InterPro" id="IPR014756">
    <property type="entry name" value="Ig_E-set"/>
</dbReference>
<comment type="subcellular location">
    <subcellularLocation>
        <location evidence="1">Secreted</location>
    </subcellularLocation>
</comment>
<keyword evidence="9" id="KW-1015">Disulfide bond</keyword>
<feature type="non-terminal residue" evidence="12">
    <location>
        <position position="1158"/>
    </location>
</feature>
<keyword evidence="7" id="KW-0722">Serine protease inhibitor</keyword>
<keyword evidence="13" id="KW-1185">Reference proteome</keyword>
<dbReference type="InterPro" id="IPR009048">
    <property type="entry name" value="A-macroglobulin_rcpt-bd"/>
</dbReference>
<dbReference type="Gene3D" id="2.60.40.10">
    <property type="entry name" value="Immunoglobulins"/>
    <property type="match status" value="1"/>
</dbReference>
<evidence type="ECO:0000256" key="6">
    <source>
        <dbReference type="ARBA" id="ARBA00022737"/>
    </source>
</evidence>
<dbReference type="Gene3D" id="1.50.10.20">
    <property type="match status" value="1"/>
</dbReference>
<dbReference type="InterPro" id="IPR002035">
    <property type="entry name" value="VWF_A"/>
</dbReference>
<dbReference type="Gene3D" id="2.60.40.690">
    <property type="entry name" value="Alpha-macroglobulin, receptor-binding domain"/>
    <property type="match status" value="1"/>
</dbReference>
<dbReference type="SUPFAM" id="SSF81296">
    <property type="entry name" value="E set domains"/>
    <property type="match status" value="1"/>
</dbReference>
<protein>
    <recommendedName>
        <fullName evidence="11">VWFA domain-containing protein</fullName>
    </recommendedName>
</protein>
<evidence type="ECO:0000313" key="13">
    <source>
        <dbReference type="Proteomes" id="UP001519460"/>
    </source>
</evidence>
<dbReference type="InterPro" id="IPR011626">
    <property type="entry name" value="Alpha-macroglobulin_TED"/>
</dbReference>
<keyword evidence="3" id="KW-0964">Secreted</keyword>
<dbReference type="SMART" id="SM01359">
    <property type="entry name" value="A2M_N_2"/>
    <property type="match status" value="1"/>
</dbReference>
<keyword evidence="5" id="KW-0732">Signal</keyword>
<dbReference type="InterPro" id="IPR008930">
    <property type="entry name" value="Terpenoid_cyclase/PrenylTrfase"/>
</dbReference>
<evidence type="ECO:0000256" key="5">
    <source>
        <dbReference type="ARBA" id="ARBA00022729"/>
    </source>
</evidence>
<dbReference type="SMART" id="SM01361">
    <property type="entry name" value="A2M_recep"/>
    <property type="match status" value="1"/>
</dbReference>
<evidence type="ECO:0000313" key="12">
    <source>
        <dbReference type="EMBL" id="KAK7473599.1"/>
    </source>
</evidence>
<keyword evidence="4" id="KW-0646">Protease inhibitor</keyword>
<gene>
    <name evidence="12" type="ORF">BaRGS_00035146</name>
</gene>
<dbReference type="InterPro" id="IPR036465">
    <property type="entry name" value="vWFA_dom_sf"/>
</dbReference>
<keyword evidence="6" id="KW-0677">Repeat</keyword>
<dbReference type="SUPFAM" id="SSF49410">
    <property type="entry name" value="Alpha-macroglobulin receptor domain"/>
    <property type="match status" value="1"/>
</dbReference>
<evidence type="ECO:0000256" key="4">
    <source>
        <dbReference type="ARBA" id="ARBA00022690"/>
    </source>
</evidence>
<dbReference type="GO" id="GO:0004867">
    <property type="term" value="F:serine-type endopeptidase inhibitor activity"/>
    <property type="evidence" value="ECO:0007669"/>
    <property type="project" value="UniProtKB-KW"/>
</dbReference>
<evidence type="ECO:0000256" key="10">
    <source>
        <dbReference type="ARBA" id="ARBA00023180"/>
    </source>
</evidence>
<evidence type="ECO:0000259" key="11">
    <source>
        <dbReference type="PROSITE" id="PS50234"/>
    </source>
</evidence>
<accession>A0ABD0JFA3</accession>
<dbReference type="SUPFAM" id="SSF53300">
    <property type="entry name" value="vWA-like"/>
    <property type="match status" value="1"/>
</dbReference>
<dbReference type="InterPro" id="IPR050473">
    <property type="entry name" value="A2M/Complement_sys"/>
</dbReference>
<dbReference type="PRINTS" id="PR00453">
    <property type="entry name" value="VWFADOMAIN"/>
</dbReference>
<dbReference type="Pfam" id="PF07677">
    <property type="entry name" value="A2M_recep"/>
    <property type="match status" value="1"/>
</dbReference>
<evidence type="ECO:0000256" key="9">
    <source>
        <dbReference type="ARBA" id="ARBA00023157"/>
    </source>
</evidence>
<dbReference type="Gene3D" id="6.20.50.160">
    <property type="match status" value="1"/>
</dbReference>
<dbReference type="PANTHER" id="PTHR11412">
    <property type="entry name" value="MACROGLOBULIN / COMPLEMENT"/>
    <property type="match status" value="1"/>
</dbReference>
<dbReference type="Pfam" id="PF00092">
    <property type="entry name" value="VWA"/>
    <property type="match status" value="1"/>
</dbReference>
<dbReference type="InterPro" id="IPR019742">
    <property type="entry name" value="MacrogloblnA2_CS"/>
</dbReference>
<dbReference type="Gene3D" id="2.60.120.1540">
    <property type="match status" value="1"/>
</dbReference>
<evidence type="ECO:0000256" key="8">
    <source>
        <dbReference type="ARBA" id="ARBA00022966"/>
    </source>
</evidence>
<reference evidence="12 13" key="1">
    <citation type="journal article" date="2023" name="Sci. Data">
        <title>Genome assembly of the Korean intertidal mud-creeper Batillaria attramentaria.</title>
        <authorList>
            <person name="Patra A.K."/>
            <person name="Ho P.T."/>
            <person name="Jun S."/>
            <person name="Lee S.J."/>
            <person name="Kim Y."/>
            <person name="Won Y.J."/>
        </authorList>
    </citation>
    <scope>NUCLEOTIDE SEQUENCE [LARGE SCALE GENOMIC DNA]</scope>
    <source>
        <strain evidence="12">Wonlab-2016</strain>
    </source>
</reference>
<dbReference type="Gene3D" id="2.20.130.20">
    <property type="match status" value="1"/>
</dbReference>
<keyword evidence="10" id="KW-0325">Glycoprotein</keyword>
<proteinExistence type="inferred from homology"/>
<dbReference type="EMBL" id="JACVVK020000463">
    <property type="protein sequence ID" value="KAK7473599.1"/>
    <property type="molecule type" value="Genomic_DNA"/>
</dbReference>
<dbReference type="PROSITE" id="PS00477">
    <property type="entry name" value="ALPHA_2_MACROGLOBULIN"/>
    <property type="match status" value="1"/>
</dbReference>
<feature type="non-terminal residue" evidence="12">
    <location>
        <position position="1"/>
    </location>
</feature>
<dbReference type="InterPro" id="IPR001599">
    <property type="entry name" value="Macroglobln_a2"/>
</dbReference>
<dbReference type="Pfam" id="PF07678">
    <property type="entry name" value="TED_complement"/>
    <property type="match status" value="1"/>
</dbReference>
<dbReference type="Gene3D" id="2.60.40.1930">
    <property type="match status" value="1"/>
</dbReference>
<comment type="caution">
    <text evidence="12">The sequence shown here is derived from an EMBL/GenBank/DDBJ whole genome shotgun (WGS) entry which is preliminary data.</text>
</comment>
<dbReference type="InterPro" id="IPR011625">
    <property type="entry name" value="A2M_N_BRD"/>
</dbReference>
<dbReference type="SUPFAM" id="SSF48239">
    <property type="entry name" value="Terpenoid cyclases/Protein prenyltransferases"/>
    <property type="match status" value="1"/>
</dbReference>
<dbReference type="InterPro" id="IPR036595">
    <property type="entry name" value="A-macroglobulin_rcpt-bd_sf"/>
</dbReference>
<dbReference type="PROSITE" id="PS50234">
    <property type="entry name" value="VWFA"/>
    <property type="match status" value="1"/>
</dbReference>
<dbReference type="Pfam" id="PF00207">
    <property type="entry name" value="A2M"/>
    <property type="match status" value="1"/>
</dbReference>
<evidence type="ECO:0000256" key="1">
    <source>
        <dbReference type="ARBA" id="ARBA00004613"/>
    </source>
</evidence>
<evidence type="ECO:0000256" key="2">
    <source>
        <dbReference type="ARBA" id="ARBA00010952"/>
    </source>
</evidence>
<feature type="domain" description="VWFA" evidence="11">
    <location>
        <begin position="226"/>
        <end position="401"/>
    </location>
</feature>
<dbReference type="SMART" id="SM01419">
    <property type="entry name" value="Thiol-ester_cl"/>
    <property type="match status" value="1"/>
</dbReference>
<evidence type="ECO:0000256" key="7">
    <source>
        <dbReference type="ARBA" id="ARBA00022900"/>
    </source>
</evidence>
<evidence type="ECO:0000256" key="3">
    <source>
        <dbReference type="ARBA" id="ARBA00022525"/>
    </source>
</evidence>
<dbReference type="InterPro" id="IPR047565">
    <property type="entry name" value="Alpha-macroglob_thiol-ester_cl"/>
</dbReference>
<dbReference type="InterPro" id="IPR013783">
    <property type="entry name" value="Ig-like_fold"/>
</dbReference>
<dbReference type="GO" id="GO:0005576">
    <property type="term" value="C:extracellular region"/>
    <property type="evidence" value="ECO:0007669"/>
    <property type="project" value="UniProtKB-SubCell"/>
</dbReference>
<dbReference type="PANTHER" id="PTHR11412:SF136">
    <property type="entry name" value="CD109 ANTIGEN"/>
    <property type="match status" value="1"/>
</dbReference>
<keyword evidence="8" id="KW-0882">Thioester bond</keyword>
<name>A0ABD0JFA3_9CAEN</name>
<dbReference type="AlphaFoldDB" id="A0ABD0JFA3"/>
<dbReference type="SMART" id="SM01360">
    <property type="entry name" value="A2M"/>
    <property type="match status" value="1"/>
</dbReference>
<sequence>ASYKGVTANTTVTKSYSPSDSYMQVFLRSTDTLRAGQQVDFEVKATEPMDELVYQVMSRGSIVSAGSVMAGGVTSYRFSLPVQPAMAPSARLVLYYVRQDGEVITDSMSFAVDGAFENEVTVKMDHAEAEPGDSVQVTVSATPQSTAYLLAVDQSVLLKKSGNDITADQVFDELKNYDTIVSPRSPITTIYYGGRDATQIFENAGVAVMSDSLVYKYQYTCSDVADIVFVLDSSGSIGSYNFQTLKHFVQQLVGSFHVGKSNVRVGVLRFDSNANPIIHLNTYYDNATIVNTIGSISYPGGGTDTARALDTLVNTMFTASHGDRTGVPNVGVVITDGASNSPYDTANAAARARDAGITLLALGIGSGVNYGELNAIATDPDKDNVFTVSGFSSLDQIRETFQKAICEAGELPFFTPMYTTTVRYYPSLGAMPGAGAGFVAPPGLTPAPGWYMTAAPVPYMPTALPATVTATMPDSITSWVASAFAVSSSTGFGVARDTATVRVFRPFFVSLNLPYSVIRGEHVVLQAIVFNYMQQDQDVRVTLAQSQDFYNLEVDAGGQEDLRREDKQINVHVRKSVYFPIVPTTVGHVELIVSAQTQQAADAVRRNLKVEAEGVPKEYNVGVLLDLKNTTSFSRDVMSPSINGLDSLLRMPTGCGEQNMLGMAPDVFVTRYLTATNQLTEDIADTAVSFMEHGYQTELTYQHMDGSFSIWGDRDPSGSTWLTAFVAKTFQQAEPYIQIDVEVIARAVDWLVARQNYDGSFPEYGIVHDRLLQGGAARGPGLTAFVLISLLENNAQVKAVDYLKQQLPSITDNYVLAIVSYALALAGDPASTSALARLESKAVVEGKMKYWRGPATSLPVNTGYYWQRPYSGSASDVEITSYALLTYAASRNYVDGLGDTIIALQALSEFAPLANSGDSLDVEVDVTAGSFTPHFTVTKGNALVLQSAETKTVPDSLTVSATGSGVALLQVDVFFNVEAEVEEPAFELHVNLTKDTLNLLEMEMCARWLAAGSSGMAVQEVGIPSGFEVDTESLLGPYTLKRKETENSKLVLYFDEISGIPTCVRMSMLRTRMVAKSKPVAVRVYDYYEPDNQATTFYESAVLKGSSVCDVCPDCGCPDLGKLLQGESKILLKLLSDHLKLSYKMEKRTIRSSLSQNR</sequence>
<comment type="similarity">
    <text evidence="2">Belongs to the protease inhibitor I39 (alpha-2-macroglobulin) family.</text>
</comment>
<dbReference type="Proteomes" id="UP001519460">
    <property type="component" value="Unassembled WGS sequence"/>
</dbReference>
<dbReference type="Pfam" id="PF07703">
    <property type="entry name" value="A2M_BRD"/>
    <property type="match status" value="1"/>
</dbReference>
<organism evidence="12 13">
    <name type="scientific">Batillaria attramentaria</name>
    <dbReference type="NCBI Taxonomy" id="370345"/>
    <lineage>
        <taxon>Eukaryota</taxon>
        <taxon>Metazoa</taxon>
        <taxon>Spiralia</taxon>
        <taxon>Lophotrochozoa</taxon>
        <taxon>Mollusca</taxon>
        <taxon>Gastropoda</taxon>
        <taxon>Caenogastropoda</taxon>
        <taxon>Sorbeoconcha</taxon>
        <taxon>Cerithioidea</taxon>
        <taxon>Batillariidae</taxon>
        <taxon>Batillaria</taxon>
    </lineage>
</organism>
<dbReference type="FunFam" id="3.40.50.410:FF:000004">
    <property type="entry name" value="collagen alpha-6(VI) chain"/>
    <property type="match status" value="1"/>
</dbReference>
<dbReference type="SMART" id="SM00327">
    <property type="entry name" value="VWA"/>
    <property type="match status" value="1"/>
</dbReference>